<dbReference type="EMBL" id="UINC01177241">
    <property type="protein sequence ID" value="SVD84776.1"/>
    <property type="molecule type" value="Genomic_DNA"/>
</dbReference>
<dbReference type="AlphaFoldDB" id="A0A382YN83"/>
<reference evidence="1" key="1">
    <citation type="submission" date="2018-05" db="EMBL/GenBank/DDBJ databases">
        <authorList>
            <person name="Lanie J.A."/>
            <person name="Ng W.-L."/>
            <person name="Kazmierczak K.M."/>
            <person name="Andrzejewski T.M."/>
            <person name="Davidsen T.M."/>
            <person name="Wayne K.J."/>
            <person name="Tettelin H."/>
            <person name="Glass J.I."/>
            <person name="Rusch D."/>
            <person name="Podicherti R."/>
            <person name="Tsui H.-C.T."/>
            <person name="Winkler M.E."/>
        </authorList>
    </citation>
    <scope>NUCLEOTIDE SEQUENCE</scope>
</reference>
<organism evidence="1">
    <name type="scientific">marine metagenome</name>
    <dbReference type="NCBI Taxonomy" id="408172"/>
    <lineage>
        <taxon>unclassified sequences</taxon>
        <taxon>metagenomes</taxon>
        <taxon>ecological metagenomes</taxon>
    </lineage>
</organism>
<name>A0A382YN83_9ZZZZ</name>
<protein>
    <submittedName>
        <fullName evidence="1">Uncharacterized protein</fullName>
    </submittedName>
</protein>
<gene>
    <name evidence="1" type="ORF">METZ01_LOCUS437630</name>
</gene>
<proteinExistence type="predicted"/>
<sequence length="104" mass="11967">MSRYAKVQDGDVLQVIMADADFIASYTDTTPGEWIAVAEDANPCIGGKYDTDRNLFSHVPPFPSWSWDKDINQWAPPITRPDDTHEYYYSWNDSSQTWDKVTRS</sequence>
<accession>A0A382YN83</accession>
<evidence type="ECO:0000313" key="1">
    <source>
        <dbReference type="EMBL" id="SVD84776.1"/>
    </source>
</evidence>